<gene>
    <name evidence="3" type="ORF">GCM10009765_18100</name>
</gene>
<comment type="caution">
    <text evidence="3">The sequence shown here is derived from an EMBL/GenBank/DDBJ whole genome shotgun (WGS) entry which is preliminary data.</text>
</comment>
<dbReference type="SUPFAM" id="SSF50475">
    <property type="entry name" value="FMN-binding split barrel"/>
    <property type="match status" value="1"/>
</dbReference>
<reference evidence="3 4" key="1">
    <citation type="journal article" date="2019" name="Int. J. Syst. Evol. Microbiol.">
        <title>The Global Catalogue of Microorganisms (GCM) 10K type strain sequencing project: providing services to taxonomists for standard genome sequencing and annotation.</title>
        <authorList>
            <consortium name="The Broad Institute Genomics Platform"/>
            <consortium name="The Broad Institute Genome Sequencing Center for Infectious Disease"/>
            <person name="Wu L."/>
            <person name="Ma J."/>
        </authorList>
    </citation>
    <scope>NUCLEOTIDE SEQUENCE [LARGE SCALE GENOMIC DNA]</scope>
    <source>
        <strain evidence="3 4">JCM 14718</strain>
    </source>
</reference>
<evidence type="ECO:0000313" key="3">
    <source>
        <dbReference type="EMBL" id="GAA1669002.1"/>
    </source>
</evidence>
<dbReference type="Proteomes" id="UP001500618">
    <property type="component" value="Unassembled WGS sequence"/>
</dbReference>
<protein>
    <submittedName>
        <fullName evidence="3">PPOX class F420-dependent oxidoreductase</fullName>
    </submittedName>
</protein>
<keyword evidence="1" id="KW-0560">Oxidoreductase</keyword>
<dbReference type="Gene3D" id="2.30.110.10">
    <property type="entry name" value="Electron Transport, Fmn-binding Protein, Chain A"/>
    <property type="match status" value="1"/>
</dbReference>
<sequence>MTAVLDEVARELVDGRNVATLATVNPDGQPQLSIVFVKREDDVVIFSTLAGRQKTRNMLRDPRVTVLIVNPAGGYVEIRGAVEIVDDPEKLLPKEMYAKYMGGVEPPPEPEVERVIVRVKPAKVVRFSP</sequence>
<dbReference type="EMBL" id="BAAANY010000007">
    <property type="protein sequence ID" value="GAA1669002.1"/>
    <property type="molecule type" value="Genomic_DNA"/>
</dbReference>
<evidence type="ECO:0000313" key="4">
    <source>
        <dbReference type="Proteomes" id="UP001500618"/>
    </source>
</evidence>
<keyword evidence="4" id="KW-1185">Reference proteome</keyword>
<organism evidence="3 4">
    <name type="scientific">Fodinicola feengrottensis</name>
    <dbReference type="NCBI Taxonomy" id="435914"/>
    <lineage>
        <taxon>Bacteria</taxon>
        <taxon>Bacillati</taxon>
        <taxon>Actinomycetota</taxon>
        <taxon>Actinomycetes</taxon>
        <taxon>Mycobacteriales</taxon>
        <taxon>Fodinicola</taxon>
    </lineage>
</organism>
<dbReference type="PANTHER" id="PTHR35176:SF6">
    <property type="entry name" value="HEME OXYGENASE HI_0854-RELATED"/>
    <property type="match status" value="1"/>
</dbReference>
<name>A0ABN2GCG0_9ACTN</name>
<dbReference type="InterPro" id="IPR012349">
    <property type="entry name" value="Split_barrel_FMN-bd"/>
</dbReference>
<evidence type="ECO:0000259" key="2">
    <source>
        <dbReference type="Pfam" id="PF01243"/>
    </source>
</evidence>
<proteinExistence type="predicted"/>
<feature type="domain" description="Pyridoxamine 5'-phosphate oxidase N-terminal" evidence="2">
    <location>
        <begin position="5"/>
        <end position="124"/>
    </location>
</feature>
<dbReference type="InterPro" id="IPR052019">
    <property type="entry name" value="F420H2_bilvrd_red/Heme_oxyg"/>
</dbReference>
<dbReference type="InterPro" id="IPR011576">
    <property type="entry name" value="Pyridox_Oxase_N"/>
</dbReference>
<evidence type="ECO:0000256" key="1">
    <source>
        <dbReference type="ARBA" id="ARBA00023002"/>
    </source>
</evidence>
<dbReference type="RefSeq" id="WP_344308853.1">
    <property type="nucleotide sequence ID" value="NZ_BAAANY010000007.1"/>
</dbReference>
<dbReference type="InterPro" id="IPR019920">
    <property type="entry name" value="F420-binding_dom_put"/>
</dbReference>
<dbReference type="PANTHER" id="PTHR35176">
    <property type="entry name" value="HEME OXYGENASE HI_0854-RELATED"/>
    <property type="match status" value="1"/>
</dbReference>
<accession>A0ABN2GCG0</accession>
<dbReference type="NCBIfam" id="TIGR03618">
    <property type="entry name" value="Rv1155_F420"/>
    <property type="match status" value="1"/>
</dbReference>
<dbReference type="Pfam" id="PF01243">
    <property type="entry name" value="PNPOx_N"/>
    <property type="match status" value="1"/>
</dbReference>